<dbReference type="EMBL" id="LHPG02000028">
    <property type="protein sequence ID" value="PRW05847.1"/>
    <property type="molecule type" value="Genomic_DNA"/>
</dbReference>
<dbReference type="PANTHER" id="PTHR19846">
    <property type="entry name" value="WD40 REPEAT PROTEIN"/>
    <property type="match status" value="1"/>
</dbReference>
<evidence type="ECO:0000259" key="5">
    <source>
        <dbReference type="SMART" id="SM00500"/>
    </source>
</evidence>
<accession>A0A2P6TBB7</accession>
<feature type="repeat" description="WD" evidence="3">
    <location>
        <begin position="432"/>
        <end position="464"/>
    </location>
</feature>
<keyword evidence="7" id="KW-1185">Reference proteome</keyword>
<evidence type="ECO:0000256" key="2">
    <source>
        <dbReference type="ARBA" id="ARBA00022737"/>
    </source>
</evidence>
<dbReference type="InterPro" id="IPR015943">
    <property type="entry name" value="WD40/YVTN_repeat-like_dom_sf"/>
</dbReference>
<keyword evidence="2" id="KW-0677">Repeat</keyword>
<dbReference type="SUPFAM" id="SSF158230">
    <property type="entry name" value="PRP4-like"/>
    <property type="match status" value="1"/>
</dbReference>
<dbReference type="AlphaFoldDB" id="A0A2P6TBB7"/>
<dbReference type="PROSITE" id="PS50082">
    <property type="entry name" value="WD_REPEATS_2"/>
    <property type="match status" value="6"/>
</dbReference>
<dbReference type="InterPro" id="IPR036285">
    <property type="entry name" value="PRP4-like_sf"/>
</dbReference>
<name>A0A2P6TBB7_CHLSO</name>
<feature type="coiled-coil region" evidence="4">
    <location>
        <begin position="161"/>
        <end position="218"/>
    </location>
</feature>
<feature type="repeat" description="WD" evidence="3">
    <location>
        <begin position="306"/>
        <end position="347"/>
    </location>
</feature>
<evidence type="ECO:0000256" key="3">
    <source>
        <dbReference type="PROSITE-ProRule" id="PRU00221"/>
    </source>
</evidence>
<dbReference type="PROSITE" id="PS50294">
    <property type="entry name" value="WD_REPEATS_REGION"/>
    <property type="match status" value="4"/>
</dbReference>
<gene>
    <name evidence="6" type="ORF">C2E21_9503</name>
</gene>
<dbReference type="InterPro" id="IPR020472">
    <property type="entry name" value="WD40_PAC1"/>
</dbReference>
<dbReference type="InterPro" id="IPR036322">
    <property type="entry name" value="WD40_repeat_dom_sf"/>
</dbReference>
<feature type="repeat" description="WD" evidence="3">
    <location>
        <begin position="214"/>
        <end position="255"/>
    </location>
</feature>
<dbReference type="InterPro" id="IPR001680">
    <property type="entry name" value="WD40_rpt"/>
</dbReference>
<comment type="caution">
    <text evidence="6">The sequence shown here is derived from an EMBL/GenBank/DDBJ whole genome shotgun (WGS) entry which is preliminary data.</text>
</comment>
<dbReference type="PRINTS" id="PR00320">
    <property type="entry name" value="GPROTEINBRPT"/>
</dbReference>
<dbReference type="Pfam" id="PF00400">
    <property type="entry name" value="WD40"/>
    <property type="match status" value="7"/>
</dbReference>
<keyword evidence="4" id="KW-0175">Coiled coil</keyword>
<dbReference type="GO" id="GO:0017070">
    <property type="term" value="F:U6 snRNA binding"/>
    <property type="evidence" value="ECO:0007669"/>
    <property type="project" value="TreeGrafter"/>
</dbReference>
<dbReference type="SMART" id="SM00320">
    <property type="entry name" value="WD40"/>
    <property type="match status" value="7"/>
</dbReference>
<evidence type="ECO:0000256" key="4">
    <source>
        <dbReference type="SAM" id="Coils"/>
    </source>
</evidence>
<sequence length="526" mass="56679">MDEDTPVRLPAVGEQPVVFGAIKRGDTAAGLAAGIAAGNIFRQTADAEVLELPEASAEQARKQQELMREIELRRKMKATVVPTNDGDVRRMLRQLGEPITLFGEREMERRDRLRKLLAHMGEEAAVAALGPPTDAEMAEAAAAVAAVPTTEVFYTEGPPALADARQEIAQFSLRRAALRLAAAQRARENPDEDEVGEVAAAERQLRIMTNQASEIGDERPIAGCCFSPDGSQLATGAWSGTLKVWAMPSLQKQLTIKAHAERVTGVAWHPEASTTGRMEAAVTLASGATDATAKLWSGDGKLLRTLTGHTDRLGRIAFHPMGRHLGTASFDQTWRLWDVETGECLQEQEGHSRAVYAVAFQNDGALAASGGMDAIARIWDMRTGRNIYTCQGHVKAVLSLDFSPCGYLLATGSEDNTARVWDLRKRQVLSVLPGHTSLISAVRFEPDSGHYLLTAGYDNTSRLWGGPRFRLLRTLAGHEGKVMGADISPDGSFTVATTGYDRTIKLYGPDPLAEIAEEGGGSGMPA</sequence>
<protein>
    <submittedName>
        <fullName evidence="6">U4 U6 small nuclear ribonucleo PRP4</fullName>
    </submittedName>
</protein>
<dbReference type="InterPro" id="IPR019775">
    <property type="entry name" value="WD40_repeat_CS"/>
</dbReference>
<dbReference type="FunFam" id="2.130.10.10:FF:000411">
    <property type="entry name" value="U4/U6 small nuclear ribonucleoprotein Prp4"/>
    <property type="match status" value="1"/>
</dbReference>
<dbReference type="SUPFAM" id="SSF50978">
    <property type="entry name" value="WD40 repeat-like"/>
    <property type="match status" value="1"/>
</dbReference>
<dbReference type="SMART" id="SM00500">
    <property type="entry name" value="SFM"/>
    <property type="match status" value="1"/>
</dbReference>
<dbReference type="Gene3D" id="4.10.280.110">
    <property type="entry name" value="Pre-mRNA processing factor 4 domain"/>
    <property type="match status" value="1"/>
</dbReference>
<dbReference type="OrthoDB" id="540662at2759"/>
<feature type="repeat" description="WD" evidence="3">
    <location>
        <begin position="256"/>
        <end position="297"/>
    </location>
</feature>
<dbReference type="CDD" id="cd00200">
    <property type="entry name" value="WD40"/>
    <property type="match status" value="1"/>
</dbReference>
<dbReference type="STRING" id="3076.A0A2P6TBB7"/>
<dbReference type="InterPro" id="IPR014906">
    <property type="entry name" value="PRP4-like"/>
</dbReference>
<feature type="repeat" description="WD" evidence="3">
    <location>
        <begin position="348"/>
        <end position="389"/>
    </location>
</feature>
<dbReference type="GO" id="GO:0030621">
    <property type="term" value="F:U4 snRNA binding"/>
    <property type="evidence" value="ECO:0007669"/>
    <property type="project" value="TreeGrafter"/>
</dbReference>
<dbReference type="GO" id="GO:0000398">
    <property type="term" value="P:mRNA splicing, via spliceosome"/>
    <property type="evidence" value="ECO:0007669"/>
    <property type="project" value="TreeGrafter"/>
</dbReference>
<dbReference type="PROSITE" id="PS00678">
    <property type="entry name" value="WD_REPEATS_1"/>
    <property type="match status" value="3"/>
</dbReference>
<evidence type="ECO:0000313" key="7">
    <source>
        <dbReference type="Proteomes" id="UP000239899"/>
    </source>
</evidence>
<proteinExistence type="predicted"/>
<feature type="domain" description="Pre-mRNA processing factor 4 (PRP4)-like" evidence="5">
    <location>
        <begin position="83"/>
        <end position="137"/>
    </location>
</feature>
<dbReference type="Gene3D" id="2.130.10.10">
    <property type="entry name" value="YVTN repeat-like/Quinoprotein amine dehydrogenase"/>
    <property type="match status" value="3"/>
</dbReference>
<evidence type="ECO:0000313" key="6">
    <source>
        <dbReference type="EMBL" id="PRW05847.1"/>
    </source>
</evidence>
<evidence type="ECO:0000256" key="1">
    <source>
        <dbReference type="ARBA" id="ARBA00022574"/>
    </source>
</evidence>
<dbReference type="Pfam" id="PF08799">
    <property type="entry name" value="PRP4"/>
    <property type="match status" value="1"/>
</dbReference>
<feature type="repeat" description="WD" evidence="3">
    <location>
        <begin position="390"/>
        <end position="431"/>
    </location>
</feature>
<dbReference type="PANTHER" id="PTHR19846:SF0">
    <property type="entry name" value="PRE-MRNA PROCESSING FACTOR 4"/>
    <property type="match status" value="1"/>
</dbReference>
<reference evidence="6 7" key="1">
    <citation type="journal article" date="2018" name="Plant J.">
        <title>Genome sequences of Chlorella sorokiniana UTEX 1602 and Micractinium conductrix SAG 241.80: implications to maltose excretion by a green alga.</title>
        <authorList>
            <person name="Arriola M.B."/>
            <person name="Velmurugan N."/>
            <person name="Zhang Y."/>
            <person name="Plunkett M.H."/>
            <person name="Hondzo H."/>
            <person name="Barney B.M."/>
        </authorList>
    </citation>
    <scope>NUCLEOTIDE SEQUENCE [LARGE SCALE GENOMIC DNA]</scope>
    <source>
        <strain evidence="7">UTEX 1602</strain>
    </source>
</reference>
<organism evidence="6 7">
    <name type="scientific">Chlorella sorokiniana</name>
    <name type="common">Freshwater green alga</name>
    <dbReference type="NCBI Taxonomy" id="3076"/>
    <lineage>
        <taxon>Eukaryota</taxon>
        <taxon>Viridiplantae</taxon>
        <taxon>Chlorophyta</taxon>
        <taxon>core chlorophytes</taxon>
        <taxon>Trebouxiophyceae</taxon>
        <taxon>Chlorellales</taxon>
        <taxon>Chlorellaceae</taxon>
        <taxon>Chlorella clade</taxon>
        <taxon>Chlorella</taxon>
    </lineage>
</organism>
<dbReference type="GO" id="GO:0046540">
    <property type="term" value="C:U4/U6 x U5 tri-snRNP complex"/>
    <property type="evidence" value="ECO:0007669"/>
    <property type="project" value="TreeGrafter"/>
</dbReference>
<keyword evidence="1 3" id="KW-0853">WD repeat</keyword>
<dbReference type="Proteomes" id="UP000239899">
    <property type="component" value="Unassembled WGS sequence"/>
</dbReference>